<proteinExistence type="predicted"/>
<evidence type="ECO:0000313" key="1">
    <source>
        <dbReference type="EMBL" id="KKL10552.1"/>
    </source>
</evidence>
<sequence>TVADSVFDRCADMFVPVFRHRFPAVLVASMPSQYYTIVSTLCDSETWGRQVEFRPPIPKGHNT</sequence>
<name>A0A0F9B9R6_9ZZZZ</name>
<protein>
    <submittedName>
        <fullName evidence="1">Uncharacterized protein</fullName>
    </submittedName>
</protein>
<dbReference type="EMBL" id="LAZR01042017">
    <property type="protein sequence ID" value="KKL10552.1"/>
    <property type="molecule type" value="Genomic_DNA"/>
</dbReference>
<gene>
    <name evidence="1" type="ORF">LCGC14_2554670</name>
</gene>
<accession>A0A0F9B9R6</accession>
<reference evidence="1" key="1">
    <citation type="journal article" date="2015" name="Nature">
        <title>Complex archaea that bridge the gap between prokaryotes and eukaryotes.</title>
        <authorList>
            <person name="Spang A."/>
            <person name="Saw J.H."/>
            <person name="Jorgensen S.L."/>
            <person name="Zaremba-Niedzwiedzka K."/>
            <person name="Martijn J."/>
            <person name="Lind A.E."/>
            <person name="van Eijk R."/>
            <person name="Schleper C."/>
            <person name="Guy L."/>
            <person name="Ettema T.J."/>
        </authorList>
    </citation>
    <scope>NUCLEOTIDE SEQUENCE</scope>
</reference>
<dbReference type="AlphaFoldDB" id="A0A0F9B9R6"/>
<comment type="caution">
    <text evidence="1">The sequence shown here is derived from an EMBL/GenBank/DDBJ whole genome shotgun (WGS) entry which is preliminary data.</text>
</comment>
<organism evidence="1">
    <name type="scientific">marine sediment metagenome</name>
    <dbReference type="NCBI Taxonomy" id="412755"/>
    <lineage>
        <taxon>unclassified sequences</taxon>
        <taxon>metagenomes</taxon>
        <taxon>ecological metagenomes</taxon>
    </lineage>
</organism>
<feature type="non-terminal residue" evidence="1">
    <location>
        <position position="1"/>
    </location>
</feature>